<sequence length="163" mass="18096">MKSISYLLLMTAWAWSSLSWAQVTQTQSDSVIIKLEMVPFCQLHTENVALDFGTVDQFSPSQSLMTQTRVSLTCARGSDYQVSLDGGLNGQDGQRFVESSAGDTLPYQLYDDNQLSNPWLNNEVRSFTGTGVEQEIVIYSELVSDSLAGVGQYSDTVTFYVNY</sequence>
<evidence type="ECO:0000259" key="2">
    <source>
        <dbReference type="Pfam" id="PF05229"/>
    </source>
</evidence>
<name>A0A432XV88_9GAMM</name>
<dbReference type="RefSeq" id="WP_110575060.1">
    <property type="nucleotide sequence ID" value="NZ_PIPV01000007.1"/>
</dbReference>
<dbReference type="AlphaFoldDB" id="A0A432XV88"/>
<feature type="signal peptide" evidence="1">
    <location>
        <begin position="1"/>
        <end position="21"/>
    </location>
</feature>
<keyword evidence="4" id="KW-1185">Reference proteome</keyword>
<dbReference type="Proteomes" id="UP000287330">
    <property type="component" value="Unassembled WGS sequence"/>
</dbReference>
<protein>
    <recommendedName>
        <fullName evidence="2">Spore coat protein U/FanG domain-containing protein</fullName>
    </recommendedName>
</protein>
<proteinExistence type="predicted"/>
<feature type="domain" description="Spore coat protein U/FanG" evidence="2">
    <location>
        <begin position="33"/>
        <end position="158"/>
    </location>
</feature>
<accession>A0A432XV88</accession>
<dbReference type="EMBL" id="PIPV01000007">
    <property type="protein sequence ID" value="RUO52511.1"/>
    <property type="molecule type" value="Genomic_DNA"/>
</dbReference>
<dbReference type="PANTHER" id="PTHR37089">
    <property type="entry name" value="PROTEIN U-RELATED"/>
    <property type="match status" value="1"/>
</dbReference>
<dbReference type="PANTHER" id="PTHR37089:SF3">
    <property type="entry name" value="EXPORTED PROTEIN"/>
    <property type="match status" value="1"/>
</dbReference>
<feature type="chain" id="PRO_5019272237" description="Spore coat protein U/FanG domain-containing protein" evidence="1">
    <location>
        <begin position="22"/>
        <end position="163"/>
    </location>
</feature>
<dbReference type="InterPro" id="IPR007893">
    <property type="entry name" value="Spore_coat_U/FanG"/>
</dbReference>
<reference evidence="4" key="1">
    <citation type="journal article" date="2018" name="Front. Microbiol.">
        <title>Genome-Based Analysis Reveals the Taxonomy and Diversity of the Family Idiomarinaceae.</title>
        <authorList>
            <person name="Liu Y."/>
            <person name="Lai Q."/>
            <person name="Shao Z."/>
        </authorList>
    </citation>
    <scope>NUCLEOTIDE SEQUENCE [LARGE SCALE GENOMIC DNA]</scope>
    <source>
        <strain evidence="4">F23</strain>
    </source>
</reference>
<keyword evidence="1" id="KW-0732">Signal</keyword>
<evidence type="ECO:0000313" key="4">
    <source>
        <dbReference type="Proteomes" id="UP000287330"/>
    </source>
</evidence>
<comment type="caution">
    <text evidence="3">The sequence shown here is derived from an EMBL/GenBank/DDBJ whole genome shotgun (WGS) entry which is preliminary data.</text>
</comment>
<dbReference type="InterPro" id="IPR053167">
    <property type="entry name" value="Spore_coat_component"/>
</dbReference>
<evidence type="ECO:0000256" key="1">
    <source>
        <dbReference type="SAM" id="SignalP"/>
    </source>
</evidence>
<organism evidence="3 4">
    <name type="scientific">Idiomarina fontislapidosi</name>
    <dbReference type="NCBI Taxonomy" id="263723"/>
    <lineage>
        <taxon>Bacteria</taxon>
        <taxon>Pseudomonadati</taxon>
        <taxon>Pseudomonadota</taxon>
        <taxon>Gammaproteobacteria</taxon>
        <taxon>Alteromonadales</taxon>
        <taxon>Idiomarinaceae</taxon>
        <taxon>Idiomarina</taxon>
    </lineage>
</organism>
<gene>
    <name evidence="3" type="ORF">CWE25_09285</name>
</gene>
<dbReference type="SMART" id="SM00972">
    <property type="entry name" value="SCPU"/>
    <property type="match status" value="1"/>
</dbReference>
<dbReference type="OrthoDB" id="8588792at2"/>
<evidence type="ECO:0000313" key="3">
    <source>
        <dbReference type="EMBL" id="RUO52511.1"/>
    </source>
</evidence>
<dbReference type="Pfam" id="PF05229">
    <property type="entry name" value="SCPU"/>
    <property type="match status" value="1"/>
</dbReference>